<name>A0A1B7WZ99_APHFL</name>
<comment type="caution">
    <text evidence="2">The sequence shown here is derived from an EMBL/GenBank/DDBJ whole genome shotgun (WGS) entry which is preliminary data.</text>
</comment>
<dbReference type="EMBL" id="LJOW01000105">
    <property type="protein sequence ID" value="OBQ42439.1"/>
    <property type="molecule type" value="Genomic_DNA"/>
</dbReference>
<dbReference type="AlphaFoldDB" id="A0A1B7WZ99"/>
<dbReference type="Proteomes" id="UP000092093">
    <property type="component" value="Unassembled WGS sequence"/>
</dbReference>
<evidence type="ECO:0000313" key="3">
    <source>
        <dbReference type="Proteomes" id="UP000092093"/>
    </source>
</evidence>
<protein>
    <submittedName>
        <fullName evidence="2">Uncharacterized protein</fullName>
    </submittedName>
</protein>
<gene>
    <name evidence="2" type="ORF">AN484_17740</name>
</gene>
<evidence type="ECO:0000256" key="1">
    <source>
        <dbReference type="SAM" id="Coils"/>
    </source>
</evidence>
<evidence type="ECO:0000313" key="2">
    <source>
        <dbReference type="EMBL" id="OBQ42439.1"/>
    </source>
</evidence>
<reference evidence="2 3" key="1">
    <citation type="submission" date="2015-09" db="EMBL/GenBank/DDBJ databases">
        <title>Aphanizomenon flos-aquae WA102.</title>
        <authorList>
            <person name="Driscoll C."/>
        </authorList>
    </citation>
    <scope>NUCLEOTIDE SEQUENCE [LARGE SCALE GENOMIC DNA]</scope>
    <source>
        <strain evidence="2">WA102</strain>
    </source>
</reference>
<feature type="coiled-coil region" evidence="1">
    <location>
        <begin position="324"/>
        <end position="358"/>
    </location>
</feature>
<organism evidence="2 3">
    <name type="scientific">Aphanizomenon flos-aquae WA102</name>
    <dbReference type="NCBI Taxonomy" id="1710896"/>
    <lineage>
        <taxon>Bacteria</taxon>
        <taxon>Bacillati</taxon>
        <taxon>Cyanobacteriota</taxon>
        <taxon>Cyanophyceae</taxon>
        <taxon>Nostocales</taxon>
        <taxon>Aphanizomenonaceae</taxon>
        <taxon>Aphanizomenon</taxon>
    </lineage>
</organism>
<keyword evidence="1" id="KW-0175">Coiled coil</keyword>
<sequence>MIQIDINEEEKMFKINAQDLHFTIQKKLNKILGGSLVDGIIATGINPDELDWEETEIEIYGSIDFDCDRLSQCVSWGEEKQEQLEVKDALLSDIKNGFNKLDDWHKYQTRGAWGFFGSGLSSGISYYIHELDRKYCGQVFKATGRDKEVATYDQMDGFGFADSVDKHVYTKYEYKHSDGTIIWVTENKKTYTIPTEQEVVGRIQVLIYEHCKREKMTWELFVSDIENRKQKNAAFDAADLAARQAAIKAAESAIPMPEWFQKEVYSKGSVNRFWIGDDYIYSFWWDTQDGTVWQQCEDRTRGLAERTRKSKSLGSDRDEIMNHINSLLAERRRASELLAQQEEIKQQQEKRYDEYRHDQKIKNGVVKPFEKWLKQESREGHKV</sequence>
<proteinExistence type="predicted"/>
<accession>A0A1B7WZ99</accession>